<evidence type="ECO:0000256" key="1">
    <source>
        <dbReference type="ARBA" id="ARBA00001947"/>
    </source>
</evidence>
<dbReference type="PROSITE" id="PS50106">
    <property type="entry name" value="PDZ"/>
    <property type="match status" value="1"/>
</dbReference>
<evidence type="ECO:0000313" key="13">
    <source>
        <dbReference type="EMBL" id="KOO38795.1"/>
    </source>
</evidence>
<reference evidence="13" key="1">
    <citation type="submission" date="2015-08" db="EMBL/GenBank/DDBJ databases">
        <title>Complete DNA Sequence of Pseudomonas syringae pv. actinidiae, the Causal Agent of Kiwifruit Canker Disease.</title>
        <authorList>
            <person name="Rikkerink E.H.A."/>
            <person name="Fineran P.C."/>
        </authorList>
    </citation>
    <scope>NUCLEOTIDE SEQUENCE</scope>
    <source>
        <strain evidence="13">DSM 13666</strain>
    </source>
</reference>
<dbReference type="SUPFAM" id="SSF50156">
    <property type="entry name" value="PDZ domain-like"/>
    <property type="match status" value="1"/>
</dbReference>
<dbReference type="CDD" id="cd23081">
    <property type="entry name" value="cpPDZ_EcRseP-like"/>
    <property type="match status" value="1"/>
</dbReference>
<dbReference type="InterPro" id="IPR004387">
    <property type="entry name" value="Pept_M50_Zn"/>
</dbReference>
<evidence type="ECO:0000256" key="6">
    <source>
        <dbReference type="ARBA" id="ARBA00022801"/>
    </source>
</evidence>
<evidence type="ECO:0000256" key="4">
    <source>
        <dbReference type="ARBA" id="ARBA00022670"/>
    </source>
</evidence>
<dbReference type="Pfam" id="PF02163">
    <property type="entry name" value="Peptidase_M50"/>
    <property type="match status" value="1"/>
</dbReference>
<dbReference type="RefSeq" id="WP_053430966.1">
    <property type="nucleotide sequence ID" value="NZ_CP040441.1"/>
</dbReference>
<keyword evidence="7 11" id="KW-0862">Zinc</keyword>
<gene>
    <name evidence="13" type="ORF">AMD02_07890</name>
</gene>
<dbReference type="GeneID" id="87597940"/>
<dbReference type="PANTHER" id="PTHR42837">
    <property type="entry name" value="REGULATOR OF SIGMA-E PROTEASE RSEP"/>
    <property type="match status" value="1"/>
</dbReference>
<dbReference type="InterPro" id="IPR001478">
    <property type="entry name" value="PDZ"/>
</dbReference>
<dbReference type="NCBIfam" id="TIGR00054">
    <property type="entry name" value="RIP metalloprotease RseP"/>
    <property type="match status" value="1"/>
</dbReference>
<keyword evidence="8 11" id="KW-1133">Transmembrane helix</keyword>
<evidence type="ECO:0000256" key="3">
    <source>
        <dbReference type="ARBA" id="ARBA00007931"/>
    </source>
</evidence>
<feature type="transmembrane region" description="Helical" evidence="11">
    <location>
        <begin position="394"/>
        <end position="412"/>
    </location>
</feature>
<sequence>MQTLIAFLVMFGVLVSVHEWGHLYFAKRAGILCREFAIGFGPKLFSWKRNETVYTIRLIPLGGYVRMAGEDPELITIKPGYEVGLVFNEKNVVSRIIVNNKSKHPEAQVVQVERIDLERELFIEAYDDDGERKRWDIDPKAEMVQDEEATQIAPYDRQFGSKSVAQRALAIFAGPLMNFVLAFVLLAAHGFMQGIPVEDPVVGNIAENSAAETAGLQKGDYVLSIDGQTLETWVDMTMIIQQHPNEEITFEVERAGQILQIPVTPNQVEGMDGEPIGLVGIERPAPEPATLVSGLQFGATQTYTYMTMIFDVLRLLVTGQFSLDYVAGPVGIVNYTGQAAEMGIFVLLQWTAALSVNLGIVNLLPLPALDGGRLVFLGLEAVRGKPLDPSKESLVHFVGFALLMLLVLVVTWNDINRLFL</sequence>
<evidence type="ECO:0000256" key="11">
    <source>
        <dbReference type="RuleBase" id="RU362031"/>
    </source>
</evidence>
<keyword evidence="5 11" id="KW-0812">Transmembrane</keyword>
<dbReference type="GO" id="GO:0004222">
    <property type="term" value="F:metalloendopeptidase activity"/>
    <property type="evidence" value="ECO:0007669"/>
    <property type="project" value="InterPro"/>
</dbReference>
<evidence type="ECO:0000256" key="9">
    <source>
        <dbReference type="ARBA" id="ARBA00023049"/>
    </source>
</evidence>
<dbReference type="SMART" id="SM00228">
    <property type="entry name" value="PDZ"/>
    <property type="match status" value="1"/>
</dbReference>
<feature type="transmembrane region" description="Helical" evidence="11">
    <location>
        <begin position="168"/>
        <end position="188"/>
    </location>
</feature>
<dbReference type="InterPro" id="IPR008915">
    <property type="entry name" value="Peptidase_M50"/>
</dbReference>
<dbReference type="GO" id="GO:0006508">
    <property type="term" value="P:proteolysis"/>
    <property type="evidence" value="ECO:0007669"/>
    <property type="project" value="UniProtKB-KW"/>
</dbReference>
<keyword evidence="10 11" id="KW-0472">Membrane</keyword>
<name>A0A0M0KJ07_ALKHA</name>
<evidence type="ECO:0000256" key="8">
    <source>
        <dbReference type="ARBA" id="ARBA00022989"/>
    </source>
</evidence>
<evidence type="ECO:0000259" key="12">
    <source>
        <dbReference type="PROSITE" id="PS50106"/>
    </source>
</evidence>
<dbReference type="InterPro" id="IPR036034">
    <property type="entry name" value="PDZ_sf"/>
</dbReference>
<dbReference type="GO" id="GO:0046872">
    <property type="term" value="F:metal ion binding"/>
    <property type="evidence" value="ECO:0007669"/>
    <property type="project" value="UniProtKB-KW"/>
</dbReference>
<dbReference type="EMBL" id="LILD01000001">
    <property type="protein sequence ID" value="KOO38795.1"/>
    <property type="molecule type" value="Genomic_DNA"/>
</dbReference>
<comment type="cofactor">
    <cofactor evidence="1 11">
        <name>Zn(2+)</name>
        <dbReference type="ChEBI" id="CHEBI:29105"/>
    </cofactor>
</comment>
<dbReference type="GO" id="GO:0016020">
    <property type="term" value="C:membrane"/>
    <property type="evidence" value="ECO:0007669"/>
    <property type="project" value="UniProtKB-SubCell"/>
</dbReference>
<keyword evidence="9 11" id="KW-0482">Metalloprotease</keyword>
<comment type="similarity">
    <text evidence="3 11">Belongs to the peptidase M50B family.</text>
</comment>
<dbReference type="Gene3D" id="2.30.42.10">
    <property type="match status" value="1"/>
</dbReference>
<evidence type="ECO:0000256" key="2">
    <source>
        <dbReference type="ARBA" id="ARBA00004141"/>
    </source>
</evidence>
<proteinExistence type="inferred from homology"/>
<feature type="transmembrane region" description="Helical" evidence="11">
    <location>
        <begin position="344"/>
        <end position="364"/>
    </location>
</feature>
<dbReference type="AlphaFoldDB" id="A0A0M0KJ07"/>
<dbReference type="PATRIC" id="fig|136160.3.peg.1906"/>
<organism evidence="13">
    <name type="scientific">Halalkalibacterium halodurans</name>
    <name type="common">Bacillus halodurans</name>
    <dbReference type="NCBI Taxonomy" id="86665"/>
    <lineage>
        <taxon>Bacteria</taxon>
        <taxon>Bacillati</taxon>
        <taxon>Bacillota</taxon>
        <taxon>Bacilli</taxon>
        <taxon>Bacillales</taxon>
        <taxon>Bacillaceae</taxon>
        <taxon>Halalkalibacterium (ex Joshi et al. 2022)</taxon>
    </lineage>
</organism>
<keyword evidence="4 13" id="KW-0645">Protease</keyword>
<dbReference type="InterPro" id="IPR041489">
    <property type="entry name" value="PDZ_6"/>
</dbReference>
<comment type="caution">
    <text evidence="13">The sequence shown here is derived from an EMBL/GenBank/DDBJ whole genome shotgun (WGS) entry which is preliminary data.</text>
</comment>
<feature type="domain" description="PDZ" evidence="12">
    <location>
        <begin position="194"/>
        <end position="267"/>
    </location>
</feature>
<accession>A0A0M0KJ07</accession>
<evidence type="ECO:0000256" key="5">
    <source>
        <dbReference type="ARBA" id="ARBA00022692"/>
    </source>
</evidence>
<evidence type="ECO:0000256" key="10">
    <source>
        <dbReference type="ARBA" id="ARBA00023136"/>
    </source>
</evidence>
<dbReference type="PANTHER" id="PTHR42837:SF2">
    <property type="entry name" value="MEMBRANE METALLOPROTEASE ARASP2, CHLOROPLASTIC-RELATED"/>
    <property type="match status" value="1"/>
</dbReference>
<evidence type="ECO:0000256" key="7">
    <source>
        <dbReference type="ARBA" id="ARBA00022833"/>
    </source>
</evidence>
<keyword evidence="6 11" id="KW-0378">Hydrolase</keyword>
<dbReference type="CDD" id="cd06163">
    <property type="entry name" value="S2P-M50_PDZ_RseP-like"/>
    <property type="match status" value="1"/>
</dbReference>
<protein>
    <recommendedName>
        <fullName evidence="11">Zinc metalloprotease</fullName>
        <ecNumber evidence="11">3.4.24.-</ecNumber>
    </recommendedName>
</protein>
<keyword evidence="11" id="KW-0479">Metal-binding</keyword>
<comment type="subcellular location">
    <subcellularLocation>
        <location evidence="2">Membrane</location>
        <topology evidence="2">Multi-pass membrane protein</topology>
    </subcellularLocation>
</comment>
<dbReference type="EC" id="3.4.24.-" evidence="11"/>
<dbReference type="Pfam" id="PF17820">
    <property type="entry name" value="PDZ_6"/>
    <property type="match status" value="1"/>
</dbReference>